<sequence>MIQVCSQCGTRWNVRDRQRVWCPRCRGTLLAPSTEAPGPDPRWSARSAAQPAVRPRTAPRLPPGYRWIAVRPGAPPPARRRRPPLGPTPRYTAIPRWGLADHIDAATVTPASAVQKAPLASRVRATFLVSVLTLGIAATVHLIRYVLLIINRNTLLNPLVAIASMGLSVLASLAAIAAVSTCAVVLTRWLIARRSAAFTHYGRTEPRPVWALWVGCLLPPSTALVLAIAFAVLLGKLGHPASWGLMAGCVTICCLPLLGVVWALVYLIELAKTEDQYSRLRKTIWGWWLLWVVSSVTSVFATVTGGAQDAQGIANNTVAMIVAYLLALAAVIATARVFEGFERKPVERPAHRWVVVPDSEDTENGGTSTSGSAPAVESAGEEPAA</sequence>
<evidence type="ECO:0000256" key="2">
    <source>
        <dbReference type="SAM" id="Phobius"/>
    </source>
</evidence>
<comment type="caution">
    <text evidence="4">The sequence shown here is derived from an EMBL/GenBank/DDBJ whole genome shotgun (WGS) entry which is preliminary data.</text>
</comment>
<name>A0A1X1UVS5_9MYCO</name>
<keyword evidence="2" id="KW-0472">Membrane</keyword>
<dbReference type="STRING" id="1260918.AWC06_14005"/>
<dbReference type="OrthoDB" id="4774087at2"/>
<keyword evidence="2" id="KW-1133">Transmembrane helix</keyword>
<feature type="region of interest" description="Disordered" evidence="1">
    <location>
        <begin position="31"/>
        <end position="59"/>
    </location>
</feature>
<feature type="domain" description="DUF4328" evidence="3">
    <location>
        <begin position="250"/>
        <end position="343"/>
    </location>
</feature>
<evidence type="ECO:0000259" key="3">
    <source>
        <dbReference type="Pfam" id="PF14219"/>
    </source>
</evidence>
<feature type="transmembrane region" description="Helical" evidence="2">
    <location>
        <begin position="313"/>
        <end position="338"/>
    </location>
</feature>
<dbReference type="InterPro" id="IPR025565">
    <property type="entry name" value="DUF4328"/>
</dbReference>
<dbReference type="EMBL" id="LQOW01000018">
    <property type="protein sequence ID" value="ORV60914.1"/>
    <property type="molecule type" value="Genomic_DNA"/>
</dbReference>
<feature type="transmembrane region" description="Helical" evidence="2">
    <location>
        <begin position="288"/>
        <end position="307"/>
    </location>
</feature>
<organism evidence="4 5">
    <name type="scientific">Mycobacterium fragae</name>
    <dbReference type="NCBI Taxonomy" id="1260918"/>
    <lineage>
        <taxon>Bacteria</taxon>
        <taxon>Bacillati</taxon>
        <taxon>Actinomycetota</taxon>
        <taxon>Actinomycetes</taxon>
        <taxon>Mycobacteriales</taxon>
        <taxon>Mycobacteriaceae</taxon>
        <taxon>Mycobacterium</taxon>
    </lineage>
</organism>
<feature type="transmembrane region" description="Helical" evidence="2">
    <location>
        <begin position="245"/>
        <end position="268"/>
    </location>
</feature>
<accession>A0A1X1UVS5</accession>
<keyword evidence="5" id="KW-1185">Reference proteome</keyword>
<dbReference type="AlphaFoldDB" id="A0A1X1UVS5"/>
<evidence type="ECO:0000256" key="1">
    <source>
        <dbReference type="SAM" id="MobiDB-lite"/>
    </source>
</evidence>
<feature type="transmembrane region" description="Helical" evidence="2">
    <location>
        <begin position="125"/>
        <end position="147"/>
    </location>
</feature>
<feature type="region of interest" description="Disordered" evidence="1">
    <location>
        <begin position="355"/>
        <end position="385"/>
    </location>
</feature>
<evidence type="ECO:0000313" key="5">
    <source>
        <dbReference type="Proteomes" id="UP000194000"/>
    </source>
</evidence>
<feature type="domain" description="DUF4328" evidence="3">
    <location>
        <begin position="152"/>
        <end position="219"/>
    </location>
</feature>
<evidence type="ECO:0000313" key="4">
    <source>
        <dbReference type="EMBL" id="ORV60914.1"/>
    </source>
</evidence>
<protein>
    <recommendedName>
        <fullName evidence="3">DUF4328 domain-containing protein</fullName>
    </recommendedName>
</protein>
<dbReference type="RefSeq" id="WP_085196827.1">
    <property type="nucleotide sequence ID" value="NZ_JACKVI010000026.1"/>
</dbReference>
<dbReference type="Pfam" id="PF14219">
    <property type="entry name" value="DUF4328"/>
    <property type="match status" value="2"/>
</dbReference>
<keyword evidence="2" id="KW-0812">Transmembrane</keyword>
<feature type="transmembrane region" description="Helical" evidence="2">
    <location>
        <begin position="159"/>
        <end position="190"/>
    </location>
</feature>
<proteinExistence type="predicted"/>
<feature type="transmembrane region" description="Helical" evidence="2">
    <location>
        <begin position="210"/>
        <end position="233"/>
    </location>
</feature>
<dbReference type="Proteomes" id="UP000194000">
    <property type="component" value="Unassembled WGS sequence"/>
</dbReference>
<reference evidence="4 5" key="1">
    <citation type="submission" date="2016-01" db="EMBL/GenBank/DDBJ databases">
        <title>The new phylogeny of the genus Mycobacterium.</title>
        <authorList>
            <person name="Tarcisio F."/>
            <person name="Conor M."/>
            <person name="Antonella G."/>
            <person name="Elisabetta G."/>
            <person name="Giulia F.S."/>
            <person name="Sara T."/>
            <person name="Anna F."/>
            <person name="Clotilde B."/>
            <person name="Roberto B."/>
            <person name="Veronica D.S."/>
            <person name="Fabio R."/>
            <person name="Monica P."/>
            <person name="Olivier J."/>
            <person name="Enrico T."/>
            <person name="Nicola S."/>
        </authorList>
    </citation>
    <scope>NUCLEOTIDE SEQUENCE [LARGE SCALE GENOMIC DNA]</scope>
    <source>
        <strain evidence="4 5">DSM 45731</strain>
    </source>
</reference>
<gene>
    <name evidence="4" type="ORF">AWC06_14005</name>
</gene>